<keyword evidence="2 9" id="KW-0378">Hydrolase</keyword>
<evidence type="ECO:0000256" key="1">
    <source>
        <dbReference type="ARBA" id="ARBA00022741"/>
    </source>
</evidence>
<dbReference type="InterPro" id="IPR000212">
    <property type="entry name" value="DNA_helicase_UvrD/REP"/>
</dbReference>
<evidence type="ECO:0000256" key="8">
    <source>
        <dbReference type="ARBA" id="ARBA00048988"/>
    </source>
</evidence>
<proteinExistence type="predicted"/>
<organism evidence="11 12">
    <name type="scientific">Streptosporangium fragile</name>
    <dbReference type="NCBI Taxonomy" id="46186"/>
    <lineage>
        <taxon>Bacteria</taxon>
        <taxon>Bacillati</taxon>
        <taxon>Actinomycetota</taxon>
        <taxon>Actinomycetes</taxon>
        <taxon>Streptosporangiales</taxon>
        <taxon>Streptosporangiaceae</taxon>
        <taxon>Streptosporangium</taxon>
    </lineage>
</organism>
<dbReference type="EC" id="5.6.2.4" evidence="7"/>
<feature type="domain" description="UvrD-like helicase ATP-binding" evidence="10">
    <location>
        <begin position="7"/>
        <end position="265"/>
    </location>
</feature>
<comment type="catalytic activity">
    <reaction evidence="8">
        <text>ATP + H2O = ADP + phosphate + H(+)</text>
        <dbReference type="Rhea" id="RHEA:13065"/>
        <dbReference type="ChEBI" id="CHEBI:15377"/>
        <dbReference type="ChEBI" id="CHEBI:15378"/>
        <dbReference type="ChEBI" id="CHEBI:30616"/>
        <dbReference type="ChEBI" id="CHEBI:43474"/>
        <dbReference type="ChEBI" id="CHEBI:456216"/>
        <dbReference type="EC" id="5.6.2.4"/>
    </reaction>
</comment>
<evidence type="ECO:0000256" key="3">
    <source>
        <dbReference type="ARBA" id="ARBA00022806"/>
    </source>
</evidence>
<dbReference type="Proteomes" id="UP001500831">
    <property type="component" value="Unassembled WGS sequence"/>
</dbReference>
<dbReference type="Pfam" id="PF00580">
    <property type="entry name" value="UvrD-helicase"/>
    <property type="match status" value="2"/>
</dbReference>
<evidence type="ECO:0000256" key="5">
    <source>
        <dbReference type="ARBA" id="ARBA00023235"/>
    </source>
</evidence>
<evidence type="ECO:0000256" key="7">
    <source>
        <dbReference type="ARBA" id="ARBA00034808"/>
    </source>
</evidence>
<evidence type="ECO:0000259" key="10">
    <source>
        <dbReference type="PROSITE" id="PS51198"/>
    </source>
</evidence>
<dbReference type="Gene3D" id="3.40.50.300">
    <property type="entry name" value="P-loop containing nucleotide triphosphate hydrolases"/>
    <property type="match status" value="3"/>
</dbReference>
<dbReference type="Pfam" id="PF13361">
    <property type="entry name" value="UvrD_C"/>
    <property type="match status" value="1"/>
</dbReference>
<keyword evidence="4 9" id="KW-0067">ATP-binding</keyword>
<evidence type="ECO:0000313" key="12">
    <source>
        <dbReference type="Proteomes" id="UP001500831"/>
    </source>
</evidence>
<protein>
    <recommendedName>
        <fullName evidence="7">DNA 3'-5' helicase</fullName>
        <ecNumber evidence="7">5.6.2.4</ecNumber>
    </recommendedName>
</protein>
<dbReference type="PANTHER" id="PTHR11070">
    <property type="entry name" value="UVRD / RECB / PCRA DNA HELICASE FAMILY MEMBER"/>
    <property type="match status" value="1"/>
</dbReference>
<keyword evidence="3 9" id="KW-0347">Helicase</keyword>
<gene>
    <name evidence="11" type="ORF">GCM10010517_53320</name>
</gene>
<keyword evidence="1 9" id="KW-0547">Nucleotide-binding</keyword>
<keyword evidence="5" id="KW-0413">Isomerase</keyword>
<evidence type="ECO:0000256" key="4">
    <source>
        <dbReference type="ARBA" id="ARBA00022840"/>
    </source>
</evidence>
<feature type="binding site" evidence="9">
    <location>
        <begin position="28"/>
        <end position="35"/>
    </location>
    <ligand>
        <name>ATP</name>
        <dbReference type="ChEBI" id="CHEBI:30616"/>
    </ligand>
</feature>
<name>A0ABN3W3K4_9ACTN</name>
<evidence type="ECO:0000256" key="2">
    <source>
        <dbReference type="ARBA" id="ARBA00022801"/>
    </source>
</evidence>
<evidence type="ECO:0000256" key="6">
    <source>
        <dbReference type="ARBA" id="ARBA00034617"/>
    </source>
</evidence>
<dbReference type="PANTHER" id="PTHR11070:SF67">
    <property type="entry name" value="DNA 3'-5' HELICASE"/>
    <property type="match status" value="1"/>
</dbReference>
<evidence type="ECO:0000256" key="9">
    <source>
        <dbReference type="PROSITE-ProRule" id="PRU00560"/>
    </source>
</evidence>
<dbReference type="InterPro" id="IPR014017">
    <property type="entry name" value="DNA_helicase_UvrD-like_C"/>
</dbReference>
<accession>A0ABN3W3K4</accession>
<reference evidence="11 12" key="1">
    <citation type="journal article" date="2019" name="Int. J. Syst. Evol. Microbiol.">
        <title>The Global Catalogue of Microorganisms (GCM) 10K type strain sequencing project: providing services to taxonomists for standard genome sequencing and annotation.</title>
        <authorList>
            <consortium name="The Broad Institute Genomics Platform"/>
            <consortium name="The Broad Institute Genome Sequencing Center for Infectious Disease"/>
            <person name="Wu L."/>
            <person name="Ma J."/>
        </authorList>
    </citation>
    <scope>NUCLEOTIDE SEQUENCE [LARGE SCALE GENOMIC DNA]</scope>
    <source>
        <strain evidence="11 12">JCM 6242</strain>
    </source>
</reference>
<dbReference type="InterPro" id="IPR027417">
    <property type="entry name" value="P-loop_NTPase"/>
</dbReference>
<keyword evidence="12" id="KW-1185">Reference proteome</keyword>
<dbReference type="InterPro" id="IPR014016">
    <property type="entry name" value="UvrD-like_ATP-bd"/>
</dbReference>
<sequence>MSRISSTYLTREQLSAVTSRNSRLYIEASPGSGKTAVAAERFGTLRFTTRPDTRAVVALSFTRAAVAELKQRIKHRWGGTALAWPHRVDTFDAFLRDLVTNLLRRGLLQWPGGHQVLTVSDKWEIWGIKINPRKPIYPHLTIANGRVSYRETSVFAEALADGHCTHEEVRALITAILKEGALSRAIADYMLDAVRALVVDEVFDGNELDLQIIRLACDLGIPVTLIGDPWQALYAFRGATPAEVPKLIADFGFLSHSLTRSFRFRSAATQSLSAAMRSGIPANVPFIEPEQQIDVILASRWEDLWEAGPHVLPLSFGQPTTNGMAAATLLLNHITRKVLNTSAVYLHEALNRLGLAPETNLSDAMDQALSVLQRPNGATEAASEEMIAILRRSNARLRLQRPHLAAYIERIRLRTAANALSYIPGLTVHQAKGQEWNVVGYKATEDDHRALANGLRNNLNAHRRLYVALTRARHATVLVP</sequence>
<comment type="caution">
    <text evidence="11">The sequence shown here is derived from an EMBL/GenBank/DDBJ whole genome shotgun (WGS) entry which is preliminary data.</text>
</comment>
<evidence type="ECO:0000313" key="11">
    <source>
        <dbReference type="EMBL" id="GAA2889239.1"/>
    </source>
</evidence>
<dbReference type="PROSITE" id="PS51198">
    <property type="entry name" value="UVRD_HELICASE_ATP_BIND"/>
    <property type="match status" value="1"/>
</dbReference>
<comment type="catalytic activity">
    <reaction evidence="6">
        <text>Couples ATP hydrolysis with the unwinding of duplex DNA by translocating in the 3'-5' direction.</text>
        <dbReference type="EC" id="5.6.2.4"/>
    </reaction>
</comment>
<dbReference type="EMBL" id="BAAAVI010000044">
    <property type="protein sequence ID" value="GAA2889239.1"/>
    <property type="molecule type" value="Genomic_DNA"/>
</dbReference>
<dbReference type="SUPFAM" id="SSF52540">
    <property type="entry name" value="P-loop containing nucleoside triphosphate hydrolases"/>
    <property type="match status" value="1"/>
</dbReference>